<dbReference type="InterPro" id="IPR014710">
    <property type="entry name" value="RmlC-like_jellyroll"/>
</dbReference>
<evidence type="ECO:0000259" key="4">
    <source>
        <dbReference type="PROSITE" id="PS50042"/>
    </source>
</evidence>
<dbReference type="PANTHER" id="PTHR24567:SF28">
    <property type="entry name" value="LISTERIOLYSIN REGULATORY PROTEIN"/>
    <property type="match status" value="1"/>
</dbReference>
<protein>
    <submittedName>
        <fullName evidence="6">CRP/FNR family transcriptional regulator</fullName>
    </submittedName>
</protein>
<dbReference type="EMBL" id="JAGGLJ010000009">
    <property type="protein sequence ID" value="MBP2025580.1"/>
    <property type="molecule type" value="Genomic_DNA"/>
</dbReference>
<dbReference type="PROSITE" id="PS50042">
    <property type="entry name" value="CNMP_BINDING_3"/>
    <property type="match status" value="1"/>
</dbReference>
<dbReference type="InterPro" id="IPR036390">
    <property type="entry name" value="WH_DNA-bd_sf"/>
</dbReference>
<keyword evidence="7" id="KW-1185">Reference proteome</keyword>
<keyword evidence="2" id="KW-0238">DNA-binding</keyword>
<dbReference type="SUPFAM" id="SSF51206">
    <property type="entry name" value="cAMP-binding domain-like"/>
    <property type="match status" value="1"/>
</dbReference>
<sequence>MSGNCNRCGEELCTKNIIMFRSLPMEIQRKLILRAKHIDYKKNDIIINENDKLDSILIIREGKIKLNKYDLQGKEYIFDILIKGDSIGEELFFEEMNYPYNCIAVEDVKICKFSKSSFIDLIKKEPETALDIMKNLNRKLIISNENLSILHENNALKKVAMFLIYRSKRLEDKEIHLSIDDIAAIINLRRETVSRKISELQEEKIVERVGNKKIKILNIKKLEELL</sequence>
<dbReference type="PANTHER" id="PTHR24567">
    <property type="entry name" value="CRP FAMILY TRANSCRIPTIONAL REGULATORY PROTEIN"/>
    <property type="match status" value="1"/>
</dbReference>
<accession>A0ABS4KCT7</accession>
<gene>
    <name evidence="6" type="ORF">J2Z71_001123</name>
</gene>
<dbReference type="SUPFAM" id="SSF46785">
    <property type="entry name" value="Winged helix' DNA-binding domain"/>
    <property type="match status" value="1"/>
</dbReference>
<dbReference type="SMART" id="SM00100">
    <property type="entry name" value="cNMP"/>
    <property type="match status" value="1"/>
</dbReference>
<dbReference type="Pfam" id="PF13545">
    <property type="entry name" value="HTH_Crp_2"/>
    <property type="match status" value="1"/>
</dbReference>
<keyword evidence="1" id="KW-0805">Transcription regulation</keyword>
<dbReference type="InterPro" id="IPR036388">
    <property type="entry name" value="WH-like_DNA-bd_sf"/>
</dbReference>
<dbReference type="PROSITE" id="PS51063">
    <property type="entry name" value="HTH_CRP_2"/>
    <property type="match status" value="1"/>
</dbReference>
<proteinExistence type="predicted"/>
<dbReference type="RefSeq" id="WP_210060872.1">
    <property type="nucleotide sequence ID" value="NZ_JAGGLJ010000009.1"/>
</dbReference>
<feature type="domain" description="HTH crp-type" evidence="5">
    <location>
        <begin position="153"/>
        <end position="220"/>
    </location>
</feature>
<feature type="domain" description="Cyclic nucleotide-binding" evidence="4">
    <location>
        <begin position="19"/>
        <end position="139"/>
    </location>
</feature>
<evidence type="ECO:0000256" key="3">
    <source>
        <dbReference type="ARBA" id="ARBA00023163"/>
    </source>
</evidence>
<keyword evidence="3" id="KW-0804">Transcription</keyword>
<evidence type="ECO:0000313" key="6">
    <source>
        <dbReference type="EMBL" id="MBP2025580.1"/>
    </source>
</evidence>
<evidence type="ECO:0000313" key="7">
    <source>
        <dbReference type="Proteomes" id="UP001519306"/>
    </source>
</evidence>
<dbReference type="InterPro" id="IPR050397">
    <property type="entry name" value="Env_Response_Regulators"/>
</dbReference>
<name>A0ABS4KCT7_9FIRM</name>
<dbReference type="Proteomes" id="UP001519306">
    <property type="component" value="Unassembled WGS sequence"/>
</dbReference>
<comment type="caution">
    <text evidence="6">The sequence shown here is derived from an EMBL/GenBank/DDBJ whole genome shotgun (WGS) entry which is preliminary data.</text>
</comment>
<evidence type="ECO:0000256" key="2">
    <source>
        <dbReference type="ARBA" id="ARBA00023125"/>
    </source>
</evidence>
<organism evidence="6 7">
    <name type="scientific">Peptoniphilus stercorisuis</name>
    <dbReference type="NCBI Taxonomy" id="1436965"/>
    <lineage>
        <taxon>Bacteria</taxon>
        <taxon>Bacillati</taxon>
        <taxon>Bacillota</taxon>
        <taxon>Tissierellia</taxon>
        <taxon>Tissierellales</taxon>
        <taxon>Peptoniphilaceae</taxon>
        <taxon>Peptoniphilus</taxon>
    </lineage>
</organism>
<evidence type="ECO:0000256" key="1">
    <source>
        <dbReference type="ARBA" id="ARBA00023015"/>
    </source>
</evidence>
<reference evidence="6 7" key="1">
    <citation type="submission" date="2021-03" db="EMBL/GenBank/DDBJ databases">
        <title>Genomic Encyclopedia of Type Strains, Phase IV (KMG-IV): sequencing the most valuable type-strain genomes for metagenomic binning, comparative biology and taxonomic classification.</title>
        <authorList>
            <person name="Goeker M."/>
        </authorList>
    </citation>
    <scope>NUCLEOTIDE SEQUENCE [LARGE SCALE GENOMIC DNA]</scope>
    <source>
        <strain evidence="6 7">DSM 27563</strain>
    </source>
</reference>
<dbReference type="InterPro" id="IPR012318">
    <property type="entry name" value="HTH_CRP"/>
</dbReference>
<dbReference type="InterPro" id="IPR000595">
    <property type="entry name" value="cNMP-bd_dom"/>
</dbReference>
<dbReference type="CDD" id="cd00038">
    <property type="entry name" value="CAP_ED"/>
    <property type="match status" value="1"/>
</dbReference>
<dbReference type="Pfam" id="PF00027">
    <property type="entry name" value="cNMP_binding"/>
    <property type="match status" value="1"/>
</dbReference>
<dbReference type="InterPro" id="IPR018490">
    <property type="entry name" value="cNMP-bd_dom_sf"/>
</dbReference>
<evidence type="ECO:0000259" key="5">
    <source>
        <dbReference type="PROSITE" id="PS51063"/>
    </source>
</evidence>
<dbReference type="Gene3D" id="2.60.120.10">
    <property type="entry name" value="Jelly Rolls"/>
    <property type="match status" value="1"/>
</dbReference>
<dbReference type="Gene3D" id="1.10.10.10">
    <property type="entry name" value="Winged helix-like DNA-binding domain superfamily/Winged helix DNA-binding domain"/>
    <property type="match status" value="1"/>
</dbReference>
<dbReference type="SMART" id="SM00419">
    <property type="entry name" value="HTH_CRP"/>
    <property type="match status" value="1"/>
</dbReference>